<dbReference type="PANTHER" id="PTHR43687">
    <property type="entry name" value="ADENYLYLSULFATE REDUCTASE, BETA SUBUNIT"/>
    <property type="match status" value="1"/>
</dbReference>
<dbReference type="GO" id="GO:0051539">
    <property type="term" value="F:4 iron, 4 sulfur cluster binding"/>
    <property type="evidence" value="ECO:0007669"/>
    <property type="project" value="UniProtKB-KW"/>
</dbReference>
<evidence type="ECO:0000256" key="1">
    <source>
        <dbReference type="ARBA" id="ARBA00022485"/>
    </source>
</evidence>
<feature type="domain" description="4Fe-4S ferredoxin-type" evidence="6">
    <location>
        <begin position="231"/>
        <end position="262"/>
    </location>
</feature>
<evidence type="ECO:0000256" key="4">
    <source>
        <dbReference type="ARBA" id="ARBA00023014"/>
    </source>
</evidence>
<evidence type="ECO:0000313" key="8">
    <source>
        <dbReference type="Proteomes" id="UP000318741"/>
    </source>
</evidence>
<keyword evidence="1" id="KW-0004">4Fe-4S</keyword>
<dbReference type="KEGG" id="acaf:CA12_23410"/>
<dbReference type="PROSITE" id="PS51379">
    <property type="entry name" value="4FE4S_FER_2"/>
    <property type="match status" value="2"/>
</dbReference>
<reference evidence="7 8" key="1">
    <citation type="submission" date="2019-02" db="EMBL/GenBank/DDBJ databases">
        <title>Deep-cultivation of Planctomycetes and their phenomic and genomic characterization uncovers novel biology.</title>
        <authorList>
            <person name="Wiegand S."/>
            <person name="Jogler M."/>
            <person name="Boedeker C."/>
            <person name="Pinto D."/>
            <person name="Vollmers J."/>
            <person name="Rivas-Marin E."/>
            <person name="Kohn T."/>
            <person name="Peeters S.H."/>
            <person name="Heuer A."/>
            <person name="Rast P."/>
            <person name="Oberbeckmann S."/>
            <person name="Bunk B."/>
            <person name="Jeske O."/>
            <person name="Meyerdierks A."/>
            <person name="Storesund J.E."/>
            <person name="Kallscheuer N."/>
            <person name="Luecker S."/>
            <person name="Lage O.M."/>
            <person name="Pohl T."/>
            <person name="Merkel B.J."/>
            <person name="Hornburger P."/>
            <person name="Mueller R.-W."/>
            <person name="Bruemmer F."/>
            <person name="Labrenz M."/>
            <person name="Spormann A.M."/>
            <person name="Op den Camp H."/>
            <person name="Overmann J."/>
            <person name="Amann R."/>
            <person name="Jetten M.S.M."/>
            <person name="Mascher T."/>
            <person name="Medema M.H."/>
            <person name="Devos D.P."/>
            <person name="Kaster A.-K."/>
            <person name="Ovreas L."/>
            <person name="Rohde M."/>
            <person name="Galperin M.Y."/>
            <person name="Jogler C."/>
        </authorList>
    </citation>
    <scope>NUCLEOTIDE SEQUENCE [LARGE SCALE GENOMIC DNA]</scope>
    <source>
        <strain evidence="7 8">CA12</strain>
    </source>
</reference>
<dbReference type="Gene3D" id="3.30.70.20">
    <property type="match status" value="1"/>
</dbReference>
<dbReference type="EMBL" id="CP036265">
    <property type="protein sequence ID" value="QDT16241.1"/>
    <property type="molecule type" value="Genomic_DNA"/>
</dbReference>
<gene>
    <name evidence="7" type="ORF">CA12_23410</name>
</gene>
<dbReference type="OrthoDB" id="9778602at2"/>
<keyword evidence="3" id="KW-0408">Iron</keyword>
<sequence>MASQKLTVVLSQSQGKNPAKQGLEEAIAAELLMDPAIDLSLVPHLVDMAADHPGLLYLRGVGGDAVVLSWLYPRAAFWTLDRQDVRGRYGVSLLHGFEEEDETPARSKATGRPDAPKRSLYCLDLRDSDDPQEYLTEIRRIAKERSMPTVGLSLGGMTNGSLASGGRQPLVSSKANEHTAGSRPPLAAEPLDLLAPTARRWYPVIDYDRCTNCMECVDFCLFGVYGVDDAGDVLVEQQDSCKKGCPACSRVCPANAIVFPGHKTPAIAGADGEGAGDFKIDLSKLFGAADADPLKQAAAERDVHLLRDGRDSVGMQGLEHRQKDDLDAMLDSLDALAL</sequence>
<dbReference type="InterPro" id="IPR017896">
    <property type="entry name" value="4Fe4S_Fe-S-bd"/>
</dbReference>
<accession>A0A517PA35</accession>
<feature type="domain" description="4Fe-4S ferredoxin-type" evidence="6">
    <location>
        <begin position="201"/>
        <end position="230"/>
    </location>
</feature>
<keyword evidence="2" id="KW-0479">Metal-binding</keyword>
<dbReference type="GO" id="GO:0046872">
    <property type="term" value="F:metal ion binding"/>
    <property type="evidence" value="ECO:0007669"/>
    <property type="project" value="UniProtKB-KW"/>
</dbReference>
<evidence type="ECO:0000313" key="7">
    <source>
        <dbReference type="EMBL" id="QDT16241.1"/>
    </source>
</evidence>
<name>A0A517PA35_9PLAN</name>
<keyword evidence="8" id="KW-1185">Reference proteome</keyword>
<dbReference type="RefSeq" id="WP_145359097.1">
    <property type="nucleotide sequence ID" value="NZ_CP036265.1"/>
</dbReference>
<dbReference type="SUPFAM" id="SSF54862">
    <property type="entry name" value="4Fe-4S ferredoxins"/>
    <property type="match status" value="1"/>
</dbReference>
<dbReference type="Proteomes" id="UP000318741">
    <property type="component" value="Chromosome"/>
</dbReference>
<evidence type="ECO:0000256" key="2">
    <source>
        <dbReference type="ARBA" id="ARBA00022723"/>
    </source>
</evidence>
<protein>
    <submittedName>
        <fullName evidence="7">Ferredoxin-2</fullName>
    </submittedName>
</protein>
<proteinExistence type="predicted"/>
<dbReference type="AlphaFoldDB" id="A0A517PA35"/>
<dbReference type="PANTHER" id="PTHR43687:SF1">
    <property type="entry name" value="FERREDOXIN III"/>
    <property type="match status" value="1"/>
</dbReference>
<dbReference type="InterPro" id="IPR050572">
    <property type="entry name" value="Fe-S_Ferredoxin"/>
</dbReference>
<evidence type="ECO:0000256" key="5">
    <source>
        <dbReference type="SAM" id="MobiDB-lite"/>
    </source>
</evidence>
<keyword evidence="4" id="KW-0411">Iron-sulfur</keyword>
<organism evidence="7 8">
    <name type="scientific">Alienimonas californiensis</name>
    <dbReference type="NCBI Taxonomy" id="2527989"/>
    <lineage>
        <taxon>Bacteria</taxon>
        <taxon>Pseudomonadati</taxon>
        <taxon>Planctomycetota</taxon>
        <taxon>Planctomycetia</taxon>
        <taxon>Planctomycetales</taxon>
        <taxon>Planctomycetaceae</taxon>
        <taxon>Alienimonas</taxon>
    </lineage>
</organism>
<feature type="region of interest" description="Disordered" evidence="5">
    <location>
        <begin position="158"/>
        <end position="187"/>
    </location>
</feature>
<evidence type="ECO:0000259" key="6">
    <source>
        <dbReference type="PROSITE" id="PS51379"/>
    </source>
</evidence>
<evidence type="ECO:0000256" key="3">
    <source>
        <dbReference type="ARBA" id="ARBA00023004"/>
    </source>
</evidence>